<organism evidence="1 2">
    <name type="scientific">Isosphaera pallida (strain ATCC 43644 / DSM 9630 / IS1B)</name>
    <dbReference type="NCBI Taxonomy" id="575540"/>
    <lineage>
        <taxon>Bacteria</taxon>
        <taxon>Pseudomonadati</taxon>
        <taxon>Planctomycetota</taxon>
        <taxon>Planctomycetia</taxon>
        <taxon>Isosphaerales</taxon>
        <taxon>Isosphaeraceae</taxon>
        <taxon>Isosphaera</taxon>
    </lineage>
</organism>
<name>E8R680_ISOPI</name>
<dbReference type="InParanoid" id="E8R680"/>
<dbReference type="InterPro" id="IPR036514">
    <property type="entry name" value="SGNH_hydro_sf"/>
</dbReference>
<reference key="1">
    <citation type="submission" date="2010-11" db="EMBL/GenBank/DDBJ databases">
        <title>The complete sequence of chromosome of Isophaera pallida ATCC 43644.</title>
        <authorList>
            <consortium name="US DOE Joint Genome Institute (JGI-PGF)"/>
            <person name="Lucas S."/>
            <person name="Copeland A."/>
            <person name="Lapidus A."/>
            <person name="Bruce D."/>
            <person name="Goodwin L."/>
            <person name="Pitluck S."/>
            <person name="Kyrpides N."/>
            <person name="Mavromatis K."/>
            <person name="Pagani I."/>
            <person name="Ivanova N."/>
            <person name="Saunders E."/>
            <person name="Brettin T."/>
            <person name="Detter J.C."/>
            <person name="Han C."/>
            <person name="Tapia R."/>
            <person name="Land M."/>
            <person name="Hauser L."/>
            <person name="Markowitz V."/>
            <person name="Cheng J.-F."/>
            <person name="Hugenholtz P."/>
            <person name="Woyke T."/>
            <person name="Wu D."/>
            <person name="Eisen J.A."/>
        </authorList>
    </citation>
    <scope>NUCLEOTIDE SEQUENCE</scope>
    <source>
        <strain>ATCC 43644</strain>
    </source>
</reference>
<evidence type="ECO:0000313" key="2">
    <source>
        <dbReference type="Proteomes" id="UP000008631"/>
    </source>
</evidence>
<dbReference type="OrthoDB" id="248809at2"/>
<dbReference type="Proteomes" id="UP000008631">
    <property type="component" value="Chromosome"/>
</dbReference>
<proteinExistence type="predicted"/>
<accession>E8R680</accession>
<dbReference type="RefSeq" id="WP_013563064.1">
    <property type="nucleotide sequence ID" value="NC_014962.1"/>
</dbReference>
<reference evidence="1 2" key="2">
    <citation type="journal article" date="2011" name="Stand. Genomic Sci.">
        <title>Complete genome sequence of Isosphaera pallida type strain (IS1B).</title>
        <authorList>
            <consortium name="US DOE Joint Genome Institute (JGI-PGF)"/>
            <person name="Goker M."/>
            <person name="Cleland D."/>
            <person name="Saunders E."/>
            <person name="Lapidus A."/>
            <person name="Nolan M."/>
            <person name="Lucas S."/>
            <person name="Hammon N."/>
            <person name="Deshpande S."/>
            <person name="Cheng J.F."/>
            <person name="Tapia R."/>
            <person name="Han C."/>
            <person name="Goodwin L."/>
            <person name="Pitluck S."/>
            <person name="Liolios K."/>
            <person name="Pagani I."/>
            <person name="Ivanova N."/>
            <person name="Mavromatis K."/>
            <person name="Pati A."/>
            <person name="Chen A."/>
            <person name="Palaniappan K."/>
            <person name="Land M."/>
            <person name="Hauser L."/>
            <person name="Chang Y.J."/>
            <person name="Jeffries C.D."/>
            <person name="Detter J.C."/>
            <person name="Beck B."/>
            <person name="Woyke T."/>
            <person name="Bristow J."/>
            <person name="Eisen J.A."/>
            <person name="Markowitz V."/>
            <person name="Hugenholtz P."/>
            <person name="Kyrpides N.C."/>
            <person name="Klenk H.P."/>
        </authorList>
    </citation>
    <scope>NUCLEOTIDE SEQUENCE [LARGE SCALE GENOMIC DNA]</scope>
    <source>
        <strain evidence="2">ATCC 43644 / DSM 9630 / IS1B</strain>
    </source>
</reference>
<evidence type="ECO:0000313" key="1">
    <source>
        <dbReference type="EMBL" id="ADV60775.1"/>
    </source>
</evidence>
<dbReference type="eggNOG" id="COG2755">
    <property type="taxonomic scope" value="Bacteria"/>
</dbReference>
<dbReference type="STRING" id="575540.Isop_0178"/>
<dbReference type="Gene3D" id="3.40.50.1110">
    <property type="entry name" value="SGNH hydrolase"/>
    <property type="match status" value="1"/>
</dbReference>
<dbReference type="KEGG" id="ipa:Isop_0178"/>
<keyword evidence="2" id="KW-1185">Reference proteome</keyword>
<gene>
    <name evidence="1" type="ordered locus">Isop_0178</name>
</gene>
<dbReference type="AlphaFoldDB" id="E8R680"/>
<dbReference type="SUPFAM" id="SSF52266">
    <property type="entry name" value="SGNH hydrolase"/>
    <property type="match status" value="1"/>
</dbReference>
<protein>
    <recommendedName>
        <fullName evidence="3">SGNH hydrolase-type esterase domain-containing protein</fullName>
    </recommendedName>
</protein>
<dbReference type="GO" id="GO:0016788">
    <property type="term" value="F:hydrolase activity, acting on ester bonds"/>
    <property type="evidence" value="ECO:0007669"/>
    <property type="project" value="UniProtKB-ARBA"/>
</dbReference>
<evidence type="ECO:0008006" key="3">
    <source>
        <dbReference type="Google" id="ProtNLM"/>
    </source>
</evidence>
<dbReference type="HOGENOM" id="CLU_655185_0_0_0"/>
<sequence>MRPLTLVDRLSVAAALGLALLAVLPTEQWTSASLVLRFKGAVRNDGPNQIDLEQRERGYYEKVLEVHRGLDRIDGGWGDPIGTESENQPQPFRHGGLVQDVADVRDYVLKPNLDTRYWDGVRWSTNARGMRDREYAIPKPPGVTRYALVGDSIGCGWGVDQSESFEAITEAQLDREARAFGRGGFELLNHSVPGHAPGQRWADFLANDGWRDELDGVIVQATPAEVGWDERRLRVLLARGPGFGFDAPMYAETLAQAGARPGDRVDGYRRRLEPWRWAILEGVYRHIAQECRARGVRSWYILVPRVGKTTTPSQRRELLSLAARCGFDEVHDLTGVIPESDPARYALSPRDYHPNALGHRLLAEALIARLRPAATSAGTASAFRWGFSNRRAELHQ</sequence>
<dbReference type="EMBL" id="CP002353">
    <property type="protein sequence ID" value="ADV60775.1"/>
    <property type="molecule type" value="Genomic_DNA"/>
</dbReference>